<dbReference type="PRINTS" id="PR00888">
    <property type="entry name" value="SM22CALPONIN"/>
</dbReference>
<evidence type="ECO:0000259" key="3">
    <source>
        <dbReference type="PROSITE" id="PS50021"/>
    </source>
</evidence>
<dbReference type="PROSITE" id="PS50021">
    <property type="entry name" value="CH"/>
    <property type="match status" value="1"/>
</dbReference>
<dbReference type="PANTHER" id="PTHR47385">
    <property type="entry name" value="CALPONIN"/>
    <property type="match status" value="1"/>
</dbReference>
<sequence length="184" mass="20211">MSLQRQVAAKIAAKRNPEQDKEAQAWIETVTGQKFPAGVLYEDAIKDGQILCHLINKLKPGSVAKINSSGGQFKFMENINNFQKAIKDYGVADIDVFQTVDLYEKKDIAQVTNTIYALGRETYRHSEWKGPYLGPKPADEAKRDFSEEQLQAGKTIIGLQAGSNKGATQAGQNIGAGRKIILGK</sequence>
<dbReference type="KEGG" id="dci:103518515"/>
<dbReference type="InterPro" id="IPR000557">
    <property type="entry name" value="Calponin_repeat"/>
</dbReference>
<evidence type="ECO:0000313" key="4">
    <source>
        <dbReference type="Proteomes" id="UP000079169"/>
    </source>
</evidence>
<dbReference type="CDD" id="cd21207">
    <property type="entry name" value="CH_dMP20-like"/>
    <property type="match status" value="1"/>
</dbReference>
<dbReference type="Pfam" id="PF00307">
    <property type="entry name" value="CH"/>
    <property type="match status" value="1"/>
</dbReference>
<dbReference type="InterPro" id="IPR003096">
    <property type="entry name" value="SM22_calponin"/>
</dbReference>
<dbReference type="GeneID" id="103518515"/>
<dbReference type="GO" id="GO:0051015">
    <property type="term" value="F:actin filament binding"/>
    <property type="evidence" value="ECO:0007669"/>
    <property type="project" value="TreeGrafter"/>
</dbReference>
<evidence type="ECO:0000256" key="2">
    <source>
        <dbReference type="RuleBase" id="RU361224"/>
    </source>
</evidence>
<dbReference type="AlphaFoldDB" id="A0A1S3DH29"/>
<dbReference type="Proteomes" id="UP000079169">
    <property type="component" value="Unplaced"/>
</dbReference>
<dbReference type="OrthoDB" id="21595at2759"/>
<protein>
    <recommendedName>
        <fullName evidence="2">Transgelin</fullName>
    </recommendedName>
</protein>
<dbReference type="PANTHER" id="PTHR47385:SF24">
    <property type="entry name" value="MUSCLE-SPECIFIC PROTEIN 20"/>
    <property type="match status" value="1"/>
</dbReference>
<keyword evidence="4" id="KW-1185">Reference proteome</keyword>
<dbReference type="STRING" id="121845.A0A1S3DH29"/>
<dbReference type="OMA" id="VEWITVQ"/>
<accession>A0A1S3DH29</accession>
<dbReference type="InterPro" id="IPR036872">
    <property type="entry name" value="CH_dom_sf"/>
</dbReference>
<dbReference type="GO" id="GO:0015629">
    <property type="term" value="C:actin cytoskeleton"/>
    <property type="evidence" value="ECO:0007669"/>
    <property type="project" value="TreeGrafter"/>
</dbReference>
<dbReference type="Pfam" id="PF00402">
    <property type="entry name" value="Calponin"/>
    <property type="match status" value="1"/>
</dbReference>
<gene>
    <name evidence="5" type="primary">LOC103518515</name>
</gene>
<name>A0A1S3DH29_DIACI</name>
<dbReference type="RefSeq" id="XP_026685959.1">
    <property type="nucleotide sequence ID" value="XM_026830158.1"/>
</dbReference>
<dbReference type="PaxDb" id="121845-A0A1S3DH29"/>
<dbReference type="GO" id="GO:0007015">
    <property type="term" value="P:actin filament organization"/>
    <property type="evidence" value="ECO:0007669"/>
    <property type="project" value="TreeGrafter"/>
</dbReference>
<evidence type="ECO:0000313" key="5">
    <source>
        <dbReference type="RefSeq" id="XP_026685959.1"/>
    </source>
</evidence>
<organism evidence="4 5">
    <name type="scientific">Diaphorina citri</name>
    <name type="common">Asian citrus psyllid</name>
    <dbReference type="NCBI Taxonomy" id="121845"/>
    <lineage>
        <taxon>Eukaryota</taxon>
        <taxon>Metazoa</taxon>
        <taxon>Ecdysozoa</taxon>
        <taxon>Arthropoda</taxon>
        <taxon>Hexapoda</taxon>
        <taxon>Insecta</taxon>
        <taxon>Pterygota</taxon>
        <taxon>Neoptera</taxon>
        <taxon>Paraneoptera</taxon>
        <taxon>Hemiptera</taxon>
        <taxon>Sternorrhyncha</taxon>
        <taxon>Psylloidea</taxon>
        <taxon>Psyllidae</taxon>
        <taxon>Diaphorininae</taxon>
        <taxon>Diaphorina</taxon>
    </lineage>
</organism>
<dbReference type="CTD" id="36468"/>
<dbReference type="InterPro" id="IPR050606">
    <property type="entry name" value="Calponin-like"/>
</dbReference>
<dbReference type="InterPro" id="IPR001715">
    <property type="entry name" value="CH_dom"/>
</dbReference>
<comment type="similarity">
    <text evidence="1 2">Belongs to the calponin family.</text>
</comment>
<dbReference type="SUPFAM" id="SSF47576">
    <property type="entry name" value="Calponin-homology domain, CH-domain"/>
    <property type="match status" value="1"/>
</dbReference>
<dbReference type="PROSITE" id="PS51122">
    <property type="entry name" value="CALPONIN_2"/>
    <property type="match status" value="1"/>
</dbReference>
<dbReference type="Gene3D" id="1.10.418.10">
    <property type="entry name" value="Calponin-like domain"/>
    <property type="match status" value="1"/>
</dbReference>
<proteinExistence type="inferred from homology"/>
<dbReference type="PROSITE" id="PS01052">
    <property type="entry name" value="CALPONIN_1"/>
    <property type="match status" value="1"/>
</dbReference>
<dbReference type="SMART" id="SM00033">
    <property type="entry name" value="CH"/>
    <property type="match status" value="1"/>
</dbReference>
<feature type="domain" description="Calponin-homology (CH)" evidence="3">
    <location>
        <begin position="17"/>
        <end position="122"/>
    </location>
</feature>
<reference evidence="5" key="1">
    <citation type="submission" date="2025-08" db="UniProtKB">
        <authorList>
            <consortium name="RefSeq"/>
        </authorList>
    </citation>
    <scope>IDENTIFICATION</scope>
</reference>
<evidence type="ECO:0000256" key="1">
    <source>
        <dbReference type="ARBA" id="ARBA00009631"/>
    </source>
</evidence>